<dbReference type="InterPro" id="IPR016697">
    <property type="entry name" value="Aquaporin_11/12"/>
</dbReference>
<protein>
    <recommendedName>
        <fullName evidence="8">Aquaporin</fullName>
    </recommendedName>
</protein>
<evidence type="ECO:0000313" key="10">
    <source>
        <dbReference type="Proteomes" id="UP001151699"/>
    </source>
</evidence>
<dbReference type="Gene3D" id="1.20.1080.10">
    <property type="entry name" value="Glycerol uptake facilitator protein"/>
    <property type="match status" value="1"/>
</dbReference>
<keyword evidence="5" id="KW-0677">Repeat</keyword>
<comment type="caution">
    <text evidence="9">The sequence shown here is derived from an EMBL/GenBank/DDBJ whole genome shotgun (WGS) entry which is preliminary data.</text>
</comment>
<dbReference type="Proteomes" id="UP001151699">
    <property type="component" value="Unassembled WGS sequence"/>
</dbReference>
<evidence type="ECO:0000256" key="1">
    <source>
        <dbReference type="ARBA" id="ARBA00004141"/>
    </source>
</evidence>
<accession>A0A9Q0MLA2</accession>
<evidence type="ECO:0000256" key="7">
    <source>
        <dbReference type="ARBA" id="ARBA00023136"/>
    </source>
</evidence>
<keyword evidence="4 8" id="KW-0812">Transmembrane</keyword>
<organism evidence="9 10">
    <name type="scientific">Pseudolycoriella hygida</name>
    <dbReference type="NCBI Taxonomy" id="35572"/>
    <lineage>
        <taxon>Eukaryota</taxon>
        <taxon>Metazoa</taxon>
        <taxon>Ecdysozoa</taxon>
        <taxon>Arthropoda</taxon>
        <taxon>Hexapoda</taxon>
        <taxon>Insecta</taxon>
        <taxon>Pterygota</taxon>
        <taxon>Neoptera</taxon>
        <taxon>Endopterygota</taxon>
        <taxon>Diptera</taxon>
        <taxon>Nematocera</taxon>
        <taxon>Sciaroidea</taxon>
        <taxon>Sciaridae</taxon>
        <taxon>Pseudolycoriella</taxon>
    </lineage>
</organism>
<evidence type="ECO:0000313" key="9">
    <source>
        <dbReference type="EMBL" id="KAJ6623366.1"/>
    </source>
</evidence>
<dbReference type="PIRSF" id="PIRSF017529">
    <property type="entry name" value="Aquaporin_11/12"/>
    <property type="match status" value="1"/>
</dbReference>
<feature type="transmembrane region" description="Helical" evidence="8">
    <location>
        <begin position="65"/>
        <end position="84"/>
    </location>
</feature>
<dbReference type="SUPFAM" id="SSF81338">
    <property type="entry name" value="Aquaporin-like"/>
    <property type="match status" value="1"/>
</dbReference>
<dbReference type="PANTHER" id="PTHR21191:SF16">
    <property type="entry name" value="AQUAPORIN"/>
    <property type="match status" value="1"/>
</dbReference>
<sequence>MSSTALAVSTGFMALCCGLACIGRQLTAKFLKPGLVQELFYEAIASAEMCAVCFELIIVADNFGVATYSVYLFFLTIWWARVWGNASACPYTHMEDMIEGNTSPRVVALKTWAQIMGGCCVYRFVQVFWWFEFVETHENRAFEDCTADLQVDPYLGAVIEGLATLLCRLASRALAELGPKHATIIDSFVGTSLVVAAFNYSGGYFNPVLATGLKWGCSGHTNLEHIIVYWIGACVGAIASVPVFKVKYVHDLLVGEPTDSIKDKTD</sequence>
<comment type="subcellular location">
    <subcellularLocation>
        <location evidence="1">Membrane</location>
        <topology evidence="1">Multi-pass membrane protein</topology>
    </subcellularLocation>
</comment>
<name>A0A9Q0MLA2_9DIPT</name>
<keyword evidence="6 8" id="KW-1133">Transmembrane helix</keyword>
<evidence type="ECO:0000256" key="5">
    <source>
        <dbReference type="ARBA" id="ARBA00022737"/>
    </source>
</evidence>
<evidence type="ECO:0000256" key="6">
    <source>
        <dbReference type="ARBA" id="ARBA00022989"/>
    </source>
</evidence>
<feature type="transmembrane region" description="Helical" evidence="8">
    <location>
        <begin position="6"/>
        <end position="27"/>
    </location>
</feature>
<evidence type="ECO:0000256" key="3">
    <source>
        <dbReference type="ARBA" id="ARBA00022448"/>
    </source>
</evidence>
<comment type="similarity">
    <text evidence="2">Belongs to the MIP/aquaporin (TC 1.A.8) family. AQP11/AQP12 subfamily.</text>
</comment>
<comment type="caution">
    <text evidence="8">Lacks conserved residue(s) required for the propagation of feature annotation.</text>
</comment>
<dbReference type="InterPro" id="IPR023271">
    <property type="entry name" value="Aquaporin-like"/>
</dbReference>
<dbReference type="FunFam" id="1.20.1080.10:FF:000018">
    <property type="entry name" value="Aquaporin"/>
    <property type="match status" value="1"/>
</dbReference>
<dbReference type="PANTHER" id="PTHR21191">
    <property type="entry name" value="AQUAPORIN"/>
    <property type="match status" value="1"/>
</dbReference>
<dbReference type="EMBL" id="WJQU01003625">
    <property type="protein sequence ID" value="KAJ6623366.1"/>
    <property type="molecule type" value="Genomic_DNA"/>
</dbReference>
<evidence type="ECO:0000256" key="4">
    <source>
        <dbReference type="ARBA" id="ARBA00022692"/>
    </source>
</evidence>
<dbReference type="AlphaFoldDB" id="A0A9Q0MLA2"/>
<dbReference type="OrthoDB" id="1580043at2759"/>
<dbReference type="GO" id="GO:0015267">
    <property type="term" value="F:channel activity"/>
    <property type="evidence" value="ECO:0007669"/>
    <property type="project" value="TreeGrafter"/>
</dbReference>
<gene>
    <name evidence="9" type="primary">AQP11</name>
    <name evidence="9" type="ORF">Bhyg_17135</name>
</gene>
<evidence type="ECO:0000256" key="2">
    <source>
        <dbReference type="ARBA" id="ARBA00005900"/>
    </source>
</evidence>
<dbReference type="GO" id="GO:0016020">
    <property type="term" value="C:membrane"/>
    <property type="evidence" value="ECO:0007669"/>
    <property type="project" value="UniProtKB-SubCell"/>
</dbReference>
<keyword evidence="3" id="KW-0813">Transport</keyword>
<dbReference type="InterPro" id="IPR051883">
    <property type="entry name" value="AQP11/12_channel"/>
</dbReference>
<keyword evidence="10" id="KW-1185">Reference proteome</keyword>
<dbReference type="GO" id="GO:0005737">
    <property type="term" value="C:cytoplasm"/>
    <property type="evidence" value="ECO:0007669"/>
    <property type="project" value="TreeGrafter"/>
</dbReference>
<evidence type="ECO:0000256" key="8">
    <source>
        <dbReference type="PIRNR" id="PIRNR017529"/>
    </source>
</evidence>
<reference evidence="9" key="1">
    <citation type="submission" date="2022-07" db="EMBL/GenBank/DDBJ databases">
        <authorList>
            <person name="Trinca V."/>
            <person name="Uliana J.V.C."/>
            <person name="Torres T.T."/>
            <person name="Ward R.J."/>
            <person name="Monesi N."/>
        </authorList>
    </citation>
    <scope>NUCLEOTIDE SEQUENCE</scope>
    <source>
        <strain evidence="9">HSMRA1968</strain>
        <tissue evidence="9">Whole embryos</tissue>
    </source>
</reference>
<keyword evidence="7 8" id="KW-0472">Membrane</keyword>
<proteinExistence type="inferred from homology"/>